<evidence type="ECO:0000313" key="8">
    <source>
        <dbReference type="Proteomes" id="UP000551878"/>
    </source>
</evidence>
<evidence type="ECO:0000256" key="4">
    <source>
        <dbReference type="ARBA" id="ARBA00022989"/>
    </source>
</evidence>
<dbReference type="PANTHER" id="PTHR35791:SF1">
    <property type="entry name" value="UPF0754 MEMBRANE PROTEIN YHEB"/>
    <property type="match status" value="1"/>
</dbReference>
<organism evidence="7 8">
    <name type="scientific">Texcoconibacillus texcoconensis</name>
    <dbReference type="NCBI Taxonomy" id="1095777"/>
    <lineage>
        <taxon>Bacteria</taxon>
        <taxon>Bacillati</taxon>
        <taxon>Bacillota</taxon>
        <taxon>Bacilli</taxon>
        <taxon>Bacillales</taxon>
        <taxon>Bacillaceae</taxon>
        <taxon>Texcoconibacillus</taxon>
    </lineage>
</organism>
<evidence type="ECO:0000256" key="6">
    <source>
        <dbReference type="SAM" id="Phobius"/>
    </source>
</evidence>
<dbReference type="EMBL" id="JACHHB010000005">
    <property type="protein sequence ID" value="MBB5173257.1"/>
    <property type="molecule type" value="Genomic_DNA"/>
</dbReference>
<evidence type="ECO:0000256" key="2">
    <source>
        <dbReference type="ARBA" id="ARBA00008053"/>
    </source>
</evidence>
<dbReference type="PANTHER" id="PTHR35791">
    <property type="entry name" value="UPF0754 MEMBRANE PROTEIN YHEB"/>
    <property type="match status" value="1"/>
</dbReference>
<evidence type="ECO:0000256" key="1">
    <source>
        <dbReference type="ARBA" id="ARBA00004308"/>
    </source>
</evidence>
<keyword evidence="4 6" id="KW-1133">Transmembrane helix</keyword>
<feature type="transmembrane region" description="Helical" evidence="6">
    <location>
        <begin position="357"/>
        <end position="379"/>
    </location>
</feature>
<feature type="transmembrane region" description="Helical" evidence="6">
    <location>
        <begin position="6"/>
        <end position="31"/>
    </location>
</feature>
<evidence type="ECO:0000256" key="3">
    <source>
        <dbReference type="ARBA" id="ARBA00022692"/>
    </source>
</evidence>
<comment type="caution">
    <text evidence="7">The sequence shown here is derived from an EMBL/GenBank/DDBJ whole genome shotgun (WGS) entry which is preliminary data.</text>
</comment>
<reference evidence="7 8" key="1">
    <citation type="submission" date="2020-08" db="EMBL/GenBank/DDBJ databases">
        <title>Genomic Encyclopedia of Type Strains, Phase IV (KMG-IV): sequencing the most valuable type-strain genomes for metagenomic binning, comparative biology and taxonomic classification.</title>
        <authorList>
            <person name="Goeker M."/>
        </authorList>
    </citation>
    <scope>NUCLEOTIDE SEQUENCE [LARGE SCALE GENOMIC DNA]</scope>
    <source>
        <strain evidence="7 8">DSM 24696</strain>
    </source>
</reference>
<protein>
    <submittedName>
        <fullName evidence="7">Uncharacterized membrane protein YheB (UPF0754 family)</fullName>
    </submittedName>
</protein>
<keyword evidence="3 6" id="KW-0812">Transmembrane</keyword>
<sequence>MIQMILVVLSMTLIGAVIGALTNVFAIKMLFRPFRPIYFGRFRLPFTPGLIPKRRKELALQLGKLVVDHLLTPEGIANRWLHDELKEDANQWLRQRWHTVATSQQTPSDWVADHCSSEFQTGKQRQMDVFSIEERIDILVDEWTNQPIVSLISNEMEADLRKQFQDWSNYLLKRGVEYIESPEGKMQLETVVSRFFDGKGTIGGLVGRFATSDKIVEWLREEIVRVLKDDYSIELVTQLIDREYEEIRNCQVNELVNAEAIDAAKVTLKQTLYEQVPMLKHWNQPFMNWMPEYEERVFKEWTPVVIDSLFEFVKNRLEWWIEQLRIDEIVRDQVNGFPLERLEALVLSISRRELKMITLFGALLGGGIAALQGVLMIIFGMNFSS</sequence>
<dbReference type="AlphaFoldDB" id="A0A840QPK9"/>
<dbReference type="RefSeq" id="WP_184663709.1">
    <property type="nucleotide sequence ID" value="NZ_JACHHB010000005.1"/>
</dbReference>
<keyword evidence="5 6" id="KW-0472">Membrane</keyword>
<proteinExistence type="inferred from homology"/>
<accession>A0A840QPK9</accession>
<keyword evidence="8" id="KW-1185">Reference proteome</keyword>
<dbReference type="GO" id="GO:0012505">
    <property type="term" value="C:endomembrane system"/>
    <property type="evidence" value="ECO:0007669"/>
    <property type="project" value="UniProtKB-SubCell"/>
</dbReference>
<comment type="subcellular location">
    <subcellularLocation>
        <location evidence="1">Endomembrane system</location>
    </subcellularLocation>
</comment>
<dbReference type="Pfam" id="PF04286">
    <property type="entry name" value="DUF445"/>
    <property type="match status" value="1"/>
</dbReference>
<evidence type="ECO:0000313" key="7">
    <source>
        <dbReference type="EMBL" id="MBB5173257.1"/>
    </source>
</evidence>
<comment type="similarity">
    <text evidence="2">Belongs to the UPF0754 family.</text>
</comment>
<dbReference type="Proteomes" id="UP000551878">
    <property type="component" value="Unassembled WGS sequence"/>
</dbReference>
<dbReference type="InterPro" id="IPR007383">
    <property type="entry name" value="DUF445"/>
</dbReference>
<name>A0A840QPK9_9BACI</name>
<evidence type="ECO:0000256" key="5">
    <source>
        <dbReference type="ARBA" id="ARBA00023136"/>
    </source>
</evidence>
<gene>
    <name evidence="7" type="ORF">HNQ41_001426</name>
</gene>